<accession>A0A6G1BXY2</accession>
<feature type="domain" description="Serine aminopeptidase S33" evidence="3">
    <location>
        <begin position="110"/>
        <end position="237"/>
    </location>
</feature>
<feature type="signal peptide" evidence="1">
    <location>
        <begin position="1"/>
        <end position="23"/>
    </location>
</feature>
<protein>
    <recommendedName>
        <fullName evidence="6">Partial AB-hydrolase lipase domain-containing protein</fullName>
    </recommendedName>
</protein>
<reference evidence="4 5" key="1">
    <citation type="submission" date="2019-11" db="EMBL/GenBank/DDBJ databases">
        <title>Whole genome sequence of Oryza granulata.</title>
        <authorList>
            <person name="Li W."/>
        </authorList>
    </citation>
    <scope>NUCLEOTIDE SEQUENCE [LARGE SCALE GENOMIC DNA]</scope>
    <source>
        <strain evidence="5">cv. Menghai</strain>
        <tissue evidence="4">Leaf</tissue>
    </source>
</reference>
<feature type="domain" description="Partial AB-hydrolase lipase" evidence="2">
    <location>
        <begin position="47"/>
        <end position="105"/>
    </location>
</feature>
<evidence type="ECO:0000259" key="2">
    <source>
        <dbReference type="Pfam" id="PF04083"/>
    </source>
</evidence>
<dbReference type="PANTHER" id="PTHR11005">
    <property type="entry name" value="LYSOSOMAL ACID LIPASE-RELATED"/>
    <property type="match status" value="1"/>
</dbReference>
<proteinExistence type="predicted"/>
<evidence type="ECO:0000313" key="5">
    <source>
        <dbReference type="Proteomes" id="UP000479710"/>
    </source>
</evidence>
<comment type="caution">
    <text evidence="4">The sequence shown here is derived from an EMBL/GenBank/DDBJ whole genome shotgun (WGS) entry which is preliminary data.</text>
</comment>
<organism evidence="4 5">
    <name type="scientific">Oryza meyeriana var. granulata</name>
    <dbReference type="NCBI Taxonomy" id="110450"/>
    <lineage>
        <taxon>Eukaryota</taxon>
        <taxon>Viridiplantae</taxon>
        <taxon>Streptophyta</taxon>
        <taxon>Embryophyta</taxon>
        <taxon>Tracheophyta</taxon>
        <taxon>Spermatophyta</taxon>
        <taxon>Magnoliopsida</taxon>
        <taxon>Liliopsida</taxon>
        <taxon>Poales</taxon>
        <taxon>Poaceae</taxon>
        <taxon>BOP clade</taxon>
        <taxon>Oryzoideae</taxon>
        <taxon>Oryzeae</taxon>
        <taxon>Oryzinae</taxon>
        <taxon>Oryza</taxon>
        <taxon>Oryza meyeriana</taxon>
    </lineage>
</organism>
<dbReference type="OrthoDB" id="9974421at2759"/>
<keyword evidence="5" id="KW-1185">Reference proteome</keyword>
<evidence type="ECO:0008006" key="6">
    <source>
        <dbReference type="Google" id="ProtNLM"/>
    </source>
</evidence>
<gene>
    <name evidence="4" type="ORF">E2562_017340</name>
</gene>
<dbReference type="InterPro" id="IPR029058">
    <property type="entry name" value="AB_hydrolase_fold"/>
</dbReference>
<feature type="chain" id="PRO_5026245835" description="Partial AB-hydrolase lipase domain-containing protein" evidence="1">
    <location>
        <begin position="24"/>
        <end position="307"/>
    </location>
</feature>
<dbReference type="SUPFAM" id="SSF53474">
    <property type="entry name" value="alpha/beta-Hydrolases"/>
    <property type="match status" value="1"/>
</dbReference>
<name>A0A6G1BXY2_9ORYZ</name>
<dbReference type="InterPro" id="IPR022742">
    <property type="entry name" value="Hydrolase_4"/>
</dbReference>
<dbReference type="Pfam" id="PF04083">
    <property type="entry name" value="Abhydro_lipase"/>
    <property type="match status" value="1"/>
</dbReference>
<dbReference type="InterPro" id="IPR006693">
    <property type="entry name" value="AB_hydrolase_lipase"/>
</dbReference>
<dbReference type="EMBL" id="SPHZ02000011">
    <property type="protein sequence ID" value="KAF0892621.1"/>
    <property type="molecule type" value="Genomic_DNA"/>
</dbReference>
<keyword evidence="1" id="KW-0732">Signal</keyword>
<dbReference type="FunFam" id="3.40.50.1820:FF:000126">
    <property type="entry name" value="Lipase"/>
    <property type="match status" value="1"/>
</dbReference>
<evidence type="ECO:0000313" key="4">
    <source>
        <dbReference type="EMBL" id="KAF0892621.1"/>
    </source>
</evidence>
<dbReference type="Proteomes" id="UP000479710">
    <property type="component" value="Unassembled WGS sequence"/>
</dbReference>
<dbReference type="GO" id="GO:0006629">
    <property type="term" value="P:lipid metabolic process"/>
    <property type="evidence" value="ECO:0007669"/>
    <property type="project" value="InterPro"/>
</dbReference>
<dbReference type="Gene3D" id="3.40.50.1820">
    <property type="entry name" value="alpha/beta hydrolase"/>
    <property type="match status" value="1"/>
</dbReference>
<evidence type="ECO:0000259" key="3">
    <source>
        <dbReference type="Pfam" id="PF12146"/>
    </source>
</evidence>
<dbReference type="Pfam" id="PF12146">
    <property type="entry name" value="Hydrolase_4"/>
    <property type="match status" value="1"/>
</dbReference>
<evidence type="ECO:0000256" key="1">
    <source>
        <dbReference type="SAM" id="SignalP"/>
    </source>
</evidence>
<dbReference type="AlphaFoldDB" id="A0A6G1BXY2"/>
<sequence length="307" mass="32862">MSGGSRCALLPIVLAVCLAVAAATRPVPIAGGTSRVAAANGTCHSRVAPFGYACEEHTVTTEDGYILSLQRITSGRGQTAADGGGKVPVLLQHGLMMDGVTWLMNSPNESLGYILADNEYDVWIANSRGTIHSRGHISLASSDSAYWNWSWDELASKDLWAVAQYVYSQAGQQKMHYVGHSLGTLIALAALSEQQQVGMLRSAGLLSPIAFLDKMSSPLARAAADIFLAEALYWLGLSEFDPTGESVHSLVTDICKQPGIDCYNLMSAFTGDNCCLDNSSVQVFLSHEPQATATKNMIHLAQSEYEN</sequence>